<gene>
    <name evidence="4" type="ORF">ACFFJ8_11550</name>
</gene>
<dbReference type="RefSeq" id="WP_204820345.1">
    <property type="nucleotide sequence ID" value="NZ_JANHOF010000007.1"/>
</dbReference>
<dbReference type="PROSITE" id="PS51257">
    <property type="entry name" value="PROKAR_LIPOPROTEIN"/>
    <property type="match status" value="1"/>
</dbReference>
<evidence type="ECO:0000256" key="2">
    <source>
        <dbReference type="ARBA" id="ARBA00022448"/>
    </source>
</evidence>
<evidence type="ECO:0000313" key="4">
    <source>
        <dbReference type="EMBL" id="MFC0391996.1"/>
    </source>
</evidence>
<feature type="signal peptide" evidence="3">
    <location>
        <begin position="1"/>
        <end position="23"/>
    </location>
</feature>
<dbReference type="Gene3D" id="3.40.190.10">
    <property type="entry name" value="Periplasmic binding protein-like II"/>
    <property type="match status" value="2"/>
</dbReference>
<organism evidence="4 5">
    <name type="scientific">Paenibacillus mendelii</name>
    <dbReference type="NCBI Taxonomy" id="206163"/>
    <lineage>
        <taxon>Bacteria</taxon>
        <taxon>Bacillati</taxon>
        <taxon>Bacillota</taxon>
        <taxon>Bacilli</taxon>
        <taxon>Bacillales</taxon>
        <taxon>Paenibacillaceae</taxon>
        <taxon>Paenibacillus</taxon>
    </lineage>
</organism>
<evidence type="ECO:0000256" key="3">
    <source>
        <dbReference type="SAM" id="SignalP"/>
    </source>
</evidence>
<feature type="chain" id="PRO_5046044461" evidence="3">
    <location>
        <begin position="24"/>
        <end position="444"/>
    </location>
</feature>
<evidence type="ECO:0000256" key="1">
    <source>
        <dbReference type="ARBA" id="ARBA00008520"/>
    </source>
</evidence>
<dbReference type="InterPro" id="IPR050490">
    <property type="entry name" value="Bact_solute-bd_prot1"/>
</dbReference>
<keyword evidence="3" id="KW-0732">Signal</keyword>
<dbReference type="SUPFAM" id="SSF53850">
    <property type="entry name" value="Periplasmic binding protein-like II"/>
    <property type="match status" value="1"/>
</dbReference>
<dbReference type="Pfam" id="PF01547">
    <property type="entry name" value="SBP_bac_1"/>
    <property type="match status" value="1"/>
</dbReference>
<dbReference type="EMBL" id="JBHLVF010000013">
    <property type="protein sequence ID" value="MFC0391996.1"/>
    <property type="molecule type" value="Genomic_DNA"/>
</dbReference>
<accession>A0ABV6J7Y2</accession>
<name>A0ABV6J7Y2_9BACL</name>
<dbReference type="InterPro" id="IPR006059">
    <property type="entry name" value="SBP"/>
</dbReference>
<comment type="caution">
    <text evidence="4">The sequence shown here is derived from an EMBL/GenBank/DDBJ whole genome shotgun (WGS) entry which is preliminary data.</text>
</comment>
<comment type="similarity">
    <text evidence="1">Belongs to the bacterial solute-binding protein 1 family.</text>
</comment>
<reference evidence="4 5" key="1">
    <citation type="submission" date="2024-09" db="EMBL/GenBank/DDBJ databases">
        <authorList>
            <person name="Sun Q."/>
            <person name="Mori K."/>
        </authorList>
    </citation>
    <scope>NUCLEOTIDE SEQUENCE [LARGE SCALE GENOMIC DNA]</scope>
    <source>
        <strain evidence="4 5">CCM 4839</strain>
    </source>
</reference>
<protein>
    <submittedName>
        <fullName evidence="4">ABC transporter substrate-binding protein</fullName>
    </submittedName>
</protein>
<keyword evidence="2" id="KW-0813">Transport</keyword>
<keyword evidence="5" id="KW-1185">Reference proteome</keyword>
<evidence type="ECO:0000313" key="5">
    <source>
        <dbReference type="Proteomes" id="UP001589818"/>
    </source>
</evidence>
<proteinExistence type="inferred from homology"/>
<dbReference type="PANTHER" id="PTHR43649:SF29">
    <property type="entry name" value="OSMOPROTECTIVE COMPOUNDS-BINDING PROTEIN GGTB"/>
    <property type="match status" value="1"/>
</dbReference>
<dbReference type="PANTHER" id="PTHR43649">
    <property type="entry name" value="ARABINOSE-BINDING PROTEIN-RELATED"/>
    <property type="match status" value="1"/>
</dbReference>
<sequence length="444" mass="49585">MKHIVRALKVSFVLMLVMSLVIACSSNSQSGNTDGASSDTGNQGGKAEKVTLRVMLAKDPTKDLYFDWMSENMKLFKEKNPHIEFDVTANASGDQYLTVVTTEMAANNVPDIVQGWTLERMRPFVESGRLLDLREAIESDPEWKGFLQEEPLKATTFDGGIYGIPSTLDSEIIYYNKDVFEKYNLQEPQTYEDFLNIVKTLKENGIIPMTVPNKDSWTGTIPYMMIAERIGGLEAYQNIVMDHKEPWTSEPLIQAANTLQELVELGAFEKDVNSVHTSESEAKLAEGKAGMFAMGTWRIPSLYENLGDKLGIFNFPDIAGGKGSKDHYLIIPNVSLSIAKETKHKEEAIAFLKFAFSQERQEALAKLGFLTTTKVKTNKEEVNPIAVELQESLANSTGSMYPWDVPLGAFMGAELNNATQILYMGKDPKEVFGDLQKKQDNQKK</sequence>
<dbReference type="Proteomes" id="UP001589818">
    <property type="component" value="Unassembled WGS sequence"/>
</dbReference>